<dbReference type="EMBL" id="CP134494">
    <property type="protein sequence ID" value="WNF23345.1"/>
    <property type="molecule type" value="Genomic_DNA"/>
</dbReference>
<keyword evidence="1" id="KW-1133">Transmembrane helix</keyword>
<evidence type="ECO:0000256" key="1">
    <source>
        <dbReference type="SAM" id="Phobius"/>
    </source>
</evidence>
<reference evidence="2 3" key="1">
    <citation type="submission" date="2023-09" db="EMBL/GenBank/DDBJ databases">
        <title>Microbial mechanism of fulvic acid promoting antimony reduction mineralization in rice fields.</title>
        <authorList>
            <person name="Chen G."/>
            <person name="Lan J."/>
        </authorList>
    </citation>
    <scope>NUCLEOTIDE SEQUENCE [LARGE SCALE GENOMIC DNA]</scope>
    <source>
        <strain evidence="2 3">PS1</strain>
    </source>
</reference>
<feature type="transmembrane region" description="Helical" evidence="1">
    <location>
        <begin position="91"/>
        <end position="114"/>
    </location>
</feature>
<organism evidence="2 3">
    <name type="scientific">Mesobacillus jeotgali</name>
    <dbReference type="NCBI Taxonomy" id="129985"/>
    <lineage>
        <taxon>Bacteria</taxon>
        <taxon>Bacillati</taxon>
        <taxon>Bacillota</taxon>
        <taxon>Bacilli</taxon>
        <taxon>Bacillales</taxon>
        <taxon>Bacillaceae</taxon>
        <taxon>Mesobacillus</taxon>
    </lineage>
</organism>
<accession>A0ABY9VHL7</accession>
<feature type="transmembrane region" description="Helical" evidence="1">
    <location>
        <begin position="53"/>
        <end position="71"/>
    </location>
</feature>
<name>A0ABY9VHL7_9BACI</name>
<proteinExistence type="predicted"/>
<keyword evidence="1" id="KW-0812">Transmembrane</keyword>
<gene>
    <name evidence="2" type="ORF">RH061_02220</name>
</gene>
<feature type="transmembrane region" description="Helical" evidence="1">
    <location>
        <begin position="6"/>
        <end position="26"/>
    </location>
</feature>
<dbReference type="Proteomes" id="UP001303324">
    <property type="component" value="Chromosome"/>
</dbReference>
<keyword evidence="1" id="KW-0472">Membrane</keyword>
<protein>
    <submittedName>
        <fullName evidence="2">Uncharacterized protein</fullName>
    </submittedName>
</protein>
<evidence type="ECO:0000313" key="3">
    <source>
        <dbReference type="Proteomes" id="UP001303324"/>
    </source>
</evidence>
<dbReference type="RefSeq" id="WP_311073593.1">
    <property type="nucleotide sequence ID" value="NZ_CP134494.1"/>
</dbReference>
<sequence>MQFTSIVVFAIVWGGLMIYFLTPFHGKIVRNPHDRFTKALQVSLARLILHKKAILAFLLLLVTLMSIRSYVISAEEYDRLHAINRETGDPIFYMSGVVVYFAILYLFLAVRWALKSSK</sequence>
<evidence type="ECO:0000313" key="2">
    <source>
        <dbReference type="EMBL" id="WNF23345.1"/>
    </source>
</evidence>
<keyword evidence="3" id="KW-1185">Reference proteome</keyword>